<dbReference type="Gene3D" id="1.20.1050.10">
    <property type="match status" value="1"/>
</dbReference>
<dbReference type="Pfam" id="PF22041">
    <property type="entry name" value="GST_C_7"/>
    <property type="match status" value="1"/>
</dbReference>
<feature type="domain" description="GST N-terminal" evidence="1">
    <location>
        <begin position="9"/>
        <end position="99"/>
    </location>
</feature>
<evidence type="ECO:0000313" key="3">
    <source>
        <dbReference type="Proteomes" id="UP000006514"/>
    </source>
</evidence>
<dbReference type="Gene3D" id="3.40.30.10">
    <property type="entry name" value="Glutaredoxin"/>
    <property type="match status" value="1"/>
</dbReference>
<dbReference type="InterPro" id="IPR054416">
    <property type="entry name" value="GST_UstS-like_C"/>
</dbReference>
<dbReference type="OMA" id="VETWHEG"/>
<evidence type="ECO:0000313" key="2">
    <source>
        <dbReference type="EMBL" id="EJD34407.1"/>
    </source>
</evidence>
<dbReference type="InterPro" id="IPR036249">
    <property type="entry name" value="Thioredoxin-like_sf"/>
</dbReference>
<accession>J0LCZ9</accession>
<protein>
    <recommendedName>
        <fullName evidence="1">GST N-terminal domain-containing protein</fullName>
    </recommendedName>
</protein>
<dbReference type="OrthoDB" id="4951845at2759"/>
<evidence type="ECO:0000259" key="1">
    <source>
        <dbReference type="PROSITE" id="PS50404"/>
    </source>
</evidence>
<reference evidence="3" key="1">
    <citation type="journal article" date="2012" name="Science">
        <title>The Paleozoic origin of enzymatic lignin decomposition reconstructed from 31 fungal genomes.</title>
        <authorList>
            <person name="Floudas D."/>
            <person name="Binder M."/>
            <person name="Riley R."/>
            <person name="Barry K."/>
            <person name="Blanchette R.A."/>
            <person name="Henrissat B."/>
            <person name="Martinez A.T."/>
            <person name="Otillar R."/>
            <person name="Spatafora J.W."/>
            <person name="Yadav J.S."/>
            <person name="Aerts A."/>
            <person name="Benoit I."/>
            <person name="Boyd A."/>
            <person name="Carlson A."/>
            <person name="Copeland A."/>
            <person name="Coutinho P.M."/>
            <person name="de Vries R.P."/>
            <person name="Ferreira P."/>
            <person name="Findley K."/>
            <person name="Foster B."/>
            <person name="Gaskell J."/>
            <person name="Glotzer D."/>
            <person name="Gorecki P."/>
            <person name="Heitman J."/>
            <person name="Hesse C."/>
            <person name="Hori C."/>
            <person name="Igarashi K."/>
            <person name="Jurgens J.A."/>
            <person name="Kallen N."/>
            <person name="Kersten P."/>
            <person name="Kohler A."/>
            <person name="Kuees U."/>
            <person name="Kumar T.K.A."/>
            <person name="Kuo A."/>
            <person name="LaButti K."/>
            <person name="Larrondo L.F."/>
            <person name="Lindquist E."/>
            <person name="Ling A."/>
            <person name="Lombard V."/>
            <person name="Lucas S."/>
            <person name="Lundell T."/>
            <person name="Martin R."/>
            <person name="McLaughlin D.J."/>
            <person name="Morgenstern I."/>
            <person name="Morin E."/>
            <person name="Murat C."/>
            <person name="Nagy L.G."/>
            <person name="Nolan M."/>
            <person name="Ohm R.A."/>
            <person name="Patyshakuliyeva A."/>
            <person name="Rokas A."/>
            <person name="Ruiz-Duenas F.J."/>
            <person name="Sabat G."/>
            <person name="Salamov A."/>
            <person name="Samejima M."/>
            <person name="Schmutz J."/>
            <person name="Slot J.C."/>
            <person name="St John F."/>
            <person name="Stenlid J."/>
            <person name="Sun H."/>
            <person name="Sun S."/>
            <person name="Syed K."/>
            <person name="Tsang A."/>
            <person name="Wiebenga A."/>
            <person name="Young D."/>
            <person name="Pisabarro A."/>
            <person name="Eastwood D.C."/>
            <person name="Martin F."/>
            <person name="Cullen D."/>
            <person name="Grigoriev I.V."/>
            <person name="Hibbett D.S."/>
        </authorList>
    </citation>
    <scope>NUCLEOTIDE SEQUENCE [LARGE SCALE GENOMIC DNA]</scope>
    <source>
        <strain evidence="3">TFB10046</strain>
    </source>
</reference>
<dbReference type="EMBL" id="JH687951">
    <property type="protein sequence ID" value="EJD34407.1"/>
    <property type="molecule type" value="Genomic_DNA"/>
</dbReference>
<dbReference type="Pfam" id="PF13409">
    <property type="entry name" value="GST_N_2"/>
    <property type="match status" value="1"/>
</dbReference>
<dbReference type="PROSITE" id="PS50404">
    <property type="entry name" value="GST_NTER"/>
    <property type="match status" value="1"/>
</dbReference>
<dbReference type="InterPro" id="IPR004045">
    <property type="entry name" value="Glutathione_S-Trfase_N"/>
</dbReference>
<proteinExistence type="predicted"/>
<organism evidence="2 3">
    <name type="scientific">Auricularia subglabra (strain TFB-10046 / SS5)</name>
    <name type="common">White-rot fungus</name>
    <name type="synonym">Auricularia delicata (strain TFB10046)</name>
    <dbReference type="NCBI Taxonomy" id="717982"/>
    <lineage>
        <taxon>Eukaryota</taxon>
        <taxon>Fungi</taxon>
        <taxon>Dikarya</taxon>
        <taxon>Basidiomycota</taxon>
        <taxon>Agaricomycotina</taxon>
        <taxon>Agaricomycetes</taxon>
        <taxon>Auriculariales</taxon>
        <taxon>Auriculariaceae</taxon>
        <taxon>Auricularia</taxon>
    </lineage>
</organism>
<dbReference type="AlphaFoldDB" id="J0LCZ9"/>
<dbReference type="InParanoid" id="J0LCZ9"/>
<gene>
    <name evidence="2" type="ORF">AURDEDRAFT_76187</name>
</gene>
<name>J0LCZ9_AURST</name>
<dbReference type="Proteomes" id="UP000006514">
    <property type="component" value="Unassembled WGS sequence"/>
</dbReference>
<keyword evidence="3" id="KW-1185">Reference proteome</keyword>
<dbReference type="KEGG" id="adl:AURDEDRAFT_76187"/>
<dbReference type="SUPFAM" id="SSF52833">
    <property type="entry name" value="Thioredoxin-like"/>
    <property type="match status" value="1"/>
</dbReference>
<dbReference type="eggNOG" id="ENOG502QQN3">
    <property type="taxonomic scope" value="Eukaryota"/>
</dbReference>
<sequence length="251" mass="28634">MSVPRVTFYDIPSKRGAWSPNTWKVRLALDHKGIPYTTKWFTYLDIEPHLKSLGAAPTAQRPDTKSDLYTLPALRIDKEIVTNSDTILDKLDAAFPDAPKVFPPGTRALQAAFNTHFLARVFEPSKRILLPGIPEIVLDAASAEYYRKTRCAWYGSPLVEWSPLGSSLRAQNWKAVQDGWKAISEVYAKRDMETVWIAGSQPIYADFVVLAMLMFTHKIVPADEWDSMLTWHDGVWARIWDEGQKYMRESD</sequence>